<dbReference type="Proteomes" id="UP000275267">
    <property type="component" value="Unassembled WGS sequence"/>
</dbReference>
<organism evidence="1 2">
    <name type="scientific">Panicum miliaceum</name>
    <name type="common">Proso millet</name>
    <name type="synonym">Broomcorn millet</name>
    <dbReference type="NCBI Taxonomy" id="4540"/>
    <lineage>
        <taxon>Eukaryota</taxon>
        <taxon>Viridiplantae</taxon>
        <taxon>Streptophyta</taxon>
        <taxon>Embryophyta</taxon>
        <taxon>Tracheophyta</taxon>
        <taxon>Spermatophyta</taxon>
        <taxon>Magnoliopsida</taxon>
        <taxon>Liliopsida</taxon>
        <taxon>Poales</taxon>
        <taxon>Poaceae</taxon>
        <taxon>PACMAD clade</taxon>
        <taxon>Panicoideae</taxon>
        <taxon>Panicodae</taxon>
        <taxon>Paniceae</taxon>
        <taxon>Panicinae</taxon>
        <taxon>Panicum</taxon>
        <taxon>Panicum sect. Panicum</taxon>
    </lineage>
</organism>
<sequence>MALYKFKFPLVVLVEQAPANSGEWGTSMRHAVHQTEEVAEAELTHENLDVEEELEVEAQQIVHAQPQHEVDDNEEEIGFQMNADQGELDEMIVD</sequence>
<dbReference type="AlphaFoldDB" id="A0A3L6SX65"/>
<reference evidence="2" key="1">
    <citation type="journal article" date="2019" name="Nat. Commun.">
        <title>The genome of broomcorn millet.</title>
        <authorList>
            <person name="Zou C."/>
            <person name="Miki D."/>
            <person name="Li D."/>
            <person name="Tang Q."/>
            <person name="Xiao L."/>
            <person name="Rajput S."/>
            <person name="Deng P."/>
            <person name="Jia W."/>
            <person name="Huang R."/>
            <person name="Zhang M."/>
            <person name="Sun Y."/>
            <person name="Hu J."/>
            <person name="Fu X."/>
            <person name="Schnable P.S."/>
            <person name="Li F."/>
            <person name="Zhang H."/>
            <person name="Feng B."/>
            <person name="Zhu X."/>
            <person name="Liu R."/>
            <person name="Schnable J.C."/>
            <person name="Zhu J.-K."/>
            <person name="Zhang H."/>
        </authorList>
    </citation>
    <scope>NUCLEOTIDE SEQUENCE [LARGE SCALE GENOMIC DNA]</scope>
</reference>
<protein>
    <submittedName>
        <fullName evidence="1">Uncharacterized protein</fullName>
    </submittedName>
</protein>
<keyword evidence="2" id="KW-1185">Reference proteome</keyword>
<evidence type="ECO:0000313" key="1">
    <source>
        <dbReference type="EMBL" id="RLN28903.1"/>
    </source>
</evidence>
<evidence type="ECO:0000313" key="2">
    <source>
        <dbReference type="Proteomes" id="UP000275267"/>
    </source>
</evidence>
<proteinExistence type="predicted"/>
<name>A0A3L6SX65_PANMI</name>
<dbReference type="EMBL" id="PQIB02000003">
    <property type="protein sequence ID" value="RLN28903.1"/>
    <property type="molecule type" value="Genomic_DNA"/>
</dbReference>
<gene>
    <name evidence="1" type="ORF">C2845_PM05G21030</name>
</gene>
<comment type="caution">
    <text evidence="1">The sequence shown here is derived from an EMBL/GenBank/DDBJ whole genome shotgun (WGS) entry which is preliminary data.</text>
</comment>
<accession>A0A3L6SX65</accession>